<accession>A0ABS3C2X0</accession>
<dbReference type="InterPro" id="IPR037523">
    <property type="entry name" value="VOC_core"/>
</dbReference>
<dbReference type="CDD" id="cd06587">
    <property type="entry name" value="VOC"/>
    <property type="match status" value="1"/>
</dbReference>
<keyword evidence="3" id="KW-1185">Reference proteome</keyword>
<organism evidence="2 3">
    <name type="scientific">Algoriphagus oliviformis</name>
    <dbReference type="NCBI Taxonomy" id="2811231"/>
    <lineage>
        <taxon>Bacteria</taxon>
        <taxon>Pseudomonadati</taxon>
        <taxon>Bacteroidota</taxon>
        <taxon>Cytophagia</taxon>
        <taxon>Cytophagales</taxon>
        <taxon>Cyclobacteriaceae</taxon>
        <taxon>Algoriphagus</taxon>
    </lineage>
</organism>
<dbReference type="Pfam" id="PF00903">
    <property type="entry name" value="Glyoxalase"/>
    <property type="match status" value="1"/>
</dbReference>
<proteinExistence type="predicted"/>
<dbReference type="EMBL" id="JAFKCT010000003">
    <property type="protein sequence ID" value="MBN7811292.1"/>
    <property type="molecule type" value="Genomic_DNA"/>
</dbReference>
<reference evidence="2 3" key="1">
    <citation type="submission" date="2021-03" db="EMBL/GenBank/DDBJ databases">
        <title>novel species isolated from a fishpond in China.</title>
        <authorList>
            <person name="Lu H."/>
            <person name="Cai Z."/>
        </authorList>
    </citation>
    <scope>NUCLEOTIDE SEQUENCE [LARGE SCALE GENOMIC DNA]</scope>
    <source>
        <strain evidence="2 3">H41</strain>
    </source>
</reference>
<evidence type="ECO:0000313" key="3">
    <source>
        <dbReference type="Proteomes" id="UP000664317"/>
    </source>
</evidence>
<comment type="caution">
    <text evidence="2">The sequence shown here is derived from an EMBL/GenBank/DDBJ whole genome shotgun (WGS) entry which is preliminary data.</text>
</comment>
<dbReference type="RefSeq" id="WP_206578070.1">
    <property type="nucleotide sequence ID" value="NZ_JAFKCT010000003.1"/>
</dbReference>
<gene>
    <name evidence="2" type="ORF">J0A68_10005</name>
</gene>
<protein>
    <submittedName>
        <fullName evidence="2">VOC family protein</fullName>
    </submittedName>
</protein>
<evidence type="ECO:0000259" key="1">
    <source>
        <dbReference type="PROSITE" id="PS51819"/>
    </source>
</evidence>
<dbReference type="PROSITE" id="PS51819">
    <property type="entry name" value="VOC"/>
    <property type="match status" value="1"/>
</dbReference>
<evidence type="ECO:0000313" key="2">
    <source>
        <dbReference type="EMBL" id="MBN7811292.1"/>
    </source>
</evidence>
<feature type="domain" description="VOC" evidence="1">
    <location>
        <begin position="2"/>
        <end position="122"/>
    </location>
</feature>
<name>A0ABS3C2X0_9BACT</name>
<dbReference type="Gene3D" id="3.10.180.10">
    <property type="entry name" value="2,3-Dihydroxybiphenyl 1,2-Dioxygenase, domain 1"/>
    <property type="match status" value="1"/>
</dbReference>
<dbReference type="SUPFAM" id="SSF54593">
    <property type="entry name" value="Glyoxalase/Bleomycin resistance protein/Dihydroxybiphenyl dioxygenase"/>
    <property type="match status" value="1"/>
</dbReference>
<dbReference type="InterPro" id="IPR029068">
    <property type="entry name" value="Glyas_Bleomycin-R_OHBP_Dase"/>
</dbReference>
<sequence length="131" mass="14603">MKFEHFALNVPNPKAMSHWYEKHLGLRVKKKMAEAPYMTFLADDSGTVMLELYSNPKGETLEFSKLHPLAVHLALVSGDPTADKLRLIKAGAEELSDDILPDGSHLVMLRDPWGVCLQLCKRAVSMLETVG</sequence>
<dbReference type="Proteomes" id="UP000664317">
    <property type="component" value="Unassembled WGS sequence"/>
</dbReference>
<dbReference type="InterPro" id="IPR004360">
    <property type="entry name" value="Glyas_Fos-R_dOase_dom"/>
</dbReference>